<dbReference type="Proteomes" id="UP001596139">
    <property type="component" value="Unassembled WGS sequence"/>
</dbReference>
<protein>
    <recommendedName>
        <fullName evidence="3">Type A2 lantipeptide</fullName>
    </recommendedName>
</protein>
<comment type="caution">
    <text evidence="1">The sequence shown here is derived from an EMBL/GenBank/DDBJ whole genome shotgun (WGS) entry which is preliminary data.</text>
</comment>
<accession>A0ABW1MFG4</accession>
<evidence type="ECO:0000313" key="1">
    <source>
        <dbReference type="EMBL" id="MFC6061737.1"/>
    </source>
</evidence>
<reference evidence="2" key="1">
    <citation type="journal article" date="2019" name="Int. J. Syst. Evol. Microbiol.">
        <title>The Global Catalogue of Microorganisms (GCM) 10K type strain sequencing project: providing services to taxonomists for standard genome sequencing and annotation.</title>
        <authorList>
            <consortium name="The Broad Institute Genomics Platform"/>
            <consortium name="The Broad Institute Genome Sequencing Center for Infectious Disease"/>
            <person name="Wu L."/>
            <person name="Ma J."/>
        </authorList>
    </citation>
    <scope>NUCLEOTIDE SEQUENCE [LARGE SCALE GENOMIC DNA]</scope>
    <source>
        <strain evidence="2">CGMCC 1.15180</strain>
    </source>
</reference>
<dbReference type="RefSeq" id="WP_031062956.1">
    <property type="nucleotide sequence ID" value="NZ_JBHSPX010000002.1"/>
</dbReference>
<sequence length="69" mass="6575">MRDFIETAEIADTELDGIAAGAATIGGSIAGYGAGVTVDGTAVQAVEGLATDGIAKVNGLAGQLPTAGI</sequence>
<evidence type="ECO:0000313" key="2">
    <source>
        <dbReference type="Proteomes" id="UP001596139"/>
    </source>
</evidence>
<name>A0ABW1MFG4_9ACTN</name>
<evidence type="ECO:0008006" key="3">
    <source>
        <dbReference type="Google" id="ProtNLM"/>
    </source>
</evidence>
<dbReference type="EMBL" id="JBHSPX010000002">
    <property type="protein sequence ID" value="MFC6061737.1"/>
    <property type="molecule type" value="Genomic_DNA"/>
</dbReference>
<organism evidence="1 2">
    <name type="scientific">Streptomyces ochraceiscleroticus</name>
    <dbReference type="NCBI Taxonomy" id="47761"/>
    <lineage>
        <taxon>Bacteria</taxon>
        <taxon>Bacillati</taxon>
        <taxon>Actinomycetota</taxon>
        <taxon>Actinomycetes</taxon>
        <taxon>Kitasatosporales</taxon>
        <taxon>Streptomycetaceae</taxon>
        <taxon>Streptomyces</taxon>
    </lineage>
</organism>
<keyword evidence="2" id="KW-1185">Reference proteome</keyword>
<proteinExistence type="predicted"/>
<gene>
    <name evidence="1" type="ORF">ACFP4F_04160</name>
</gene>